<dbReference type="Proteomes" id="UP000095280">
    <property type="component" value="Unplaced"/>
</dbReference>
<evidence type="ECO:0000259" key="1">
    <source>
        <dbReference type="Pfam" id="PF02010"/>
    </source>
</evidence>
<dbReference type="AlphaFoldDB" id="A0A1I8HNB1"/>
<name>A0A1I8HNB1_9PLAT</name>
<proteinExistence type="predicted"/>
<accession>A0A1I8HNB1</accession>
<dbReference type="InterPro" id="IPR002859">
    <property type="entry name" value="PKD/REJ-like"/>
</dbReference>
<dbReference type="WBParaSite" id="maker-uti_cns_0007105-snap-gene-0.5-mRNA-1">
    <property type="protein sequence ID" value="maker-uti_cns_0007105-snap-gene-0.5-mRNA-1"/>
    <property type="gene ID" value="maker-uti_cns_0007105-snap-gene-0.5"/>
</dbReference>
<organism evidence="2 3">
    <name type="scientific">Macrostomum lignano</name>
    <dbReference type="NCBI Taxonomy" id="282301"/>
    <lineage>
        <taxon>Eukaryota</taxon>
        <taxon>Metazoa</taxon>
        <taxon>Spiralia</taxon>
        <taxon>Lophotrochozoa</taxon>
        <taxon>Platyhelminthes</taxon>
        <taxon>Rhabditophora</taxon>
        <taxon>Macrostomorpha</taxon>
        <taxon>Macrostomida</taxon>
        <taxon>Macrostomidae</taxon>
        <taxon>Macrostomum</taxon>
    </lineage>
</organism>
<keyword evidence="2" id="KW-1185">Reference proteome</keyword>
<sequence length="232" mass="25030">MISLSVVSLNAPKITGQAMESIVTTAGPFGGSCSIYNSNGTELLTDFSVSCGERQSFTTISPSGRPLQATHPFAYKFEYSANNERFVLAYAGPLPFFSLRLPAGVVLVKVTVCSAFGFCNSACEFQLLLKLRQLPSLGFCFSLAKFASKICLPVDANLVVALLGSVSRFHQADIGLSVSYAGFSTGRLQIQLQFPAATGWVVPFDMNAVVNYRYVSAEHVVFIVFFLITPGF</sequence>
<dbReference type="Pfam" id="PF02010">
    <property type="entry name" value="REJ"/>
    <property type="match status" value="1"/>
</dbReference>
<evidence type="ECO:0000313" key="3">
    <source>
        <dbReference type="WBParaSite" id="maker-uti_cns_0007105-snap-gene-0.5-mRNA-1"/>
    </source>
</evidence>
<reference evidence="3" key="1">
    <citation type="submission" date="2016-11" db="UniProtKB">
        <authorList>
            <consortium name="WormBaseParasite"/>
        </authorList>
    </citation>
    <scope>IDENTIFICATION</scope>
</reference>
<evidence type="ECO:0000313" key="2">
    <source>
        <dbReference type="Proteomes" id="UP000095280"/>
    </source>
</evidence>
<feature type="domain" description="PKD/REJ-like" evidence="1">
    <location>
        <begin position="2"/>
        <end position="120"/>
    </location>
</feature>
<protein>
    <submittedName>
        <fullName evidence="3">REJ domain-containing protein</fullName>
    </submittedName>
</protein>